<evidence type="ECO:0000256" key="1">
    <source>
        <dbReference type="ARBA" id="ARBA00004141"/>
    </source>
</evidence>
<reference evidence="10 11" key="1">
    <citation type="submission" date="2016-11" db="EMBL/GenBank/DDBJ databases">
        <authorList>
            <person name="Jaros S."/>
            <person name="Januszkiewicz K."/>
            <person name="Wedrychowicz H."/>
        </authorList>
    </citation>
    <scope>NUCLEOTIDE SEQUENCE [LARGE SCALE GENOMIC DNA]</scope>
    <source>
        <strain evidence="10 11">DSM 27063</strain>
    </source>
</reference>
<feature type="coiled-coil region" evidence="8">
    <location>
        <begin position="192"/>
        <end position="248"/>
    </location>
</feature>
<dbReference type="EMBL" id="FQZE01000029">
    <property type="protein sequence ID" value="SHJ77227.1"/>
    <property type="molecule type" value="Genomic_DNA"/>
</dbReference>
<dbReference type="STRING" id="1168035.SAMN05444280_12935"/>
<evidence type="ECO:0000256" key="4">
    <source>
        <dbReference type="ARBA" id="ARBA00022692"/>
    </source>
</evidence>
<organism evidence="10 11">
    <name type="scientific">Tangfeifania diversioriginum</name>
    <dbReference type="NCBI Taxonomy" id="1168035"/>
    <lineage>
        <taxon>Bacteria</taxon>
        <taxon>Pseudomonadati</taxon>
        <taxon>Bacteroidota</taxon>
        <taxon>Bacteroidia</taxon>
        <taxon>Marinilabiliales</taxon>
        <taxon>Prolixibacteraceae</taxon>
        <taxon>Tangfeifania</taxon>
    </lineage>
</organism>
<feature type="transmembrane region" description="Helical" evidence="9">
    <location>
        <begin position="521"/>
        <end position="538"/>
    </location>
</feature>
<dbReference type="GO" id="GO:0007035">
    <property type="term" value="P:vacuolar acidification"/>
    <property type="evidence" value="ECO:0007669"/>
    <property type="project" value="TreeGrafter"/>
</dbReference>
<feature type="transmembrane region" description="Helical" evidence="9">
    <location>
        <begin position="472"/>
        <end position="489"/>
    </location>
</feature>
<evidence type="ECO:0000256" key="8">
    <source>
        <dbReference type="SAM" id="Coils"/>
    </source>
</evidence>
<dbReference type="InterPro" id="IPR002490">
    <property type="entry name" value="V-ATPase_116kDa_su"/>
</dbReference>
<dbReference type="GO" id="GO:0033179">
    <property type="term" value="C:proton-transporting V-type ATPase, V0 domain"/>
    <property type="evidence" value="ECO:0007669"/>
    <property type="project" value="InterPro"/>
</dbReference>
<proteinExistence type="inferred from homology"/>
<dbReference type="PANTHER" id="PTHR11629:SF63">
    <property type="entry name" value="V-TYPE PROTON ATPASE SUBUNIT A"/>
    <property type="match status" value="1"/>
</dbReference>
<dbReference type="PANTHER" id="PTHR11629">
    <property type="entry name" value="VACUOLAR PROTON ATPASES"/>
    <property type="match status" value="1"/>
</dbReference>
<dbReference type="Proteomes" id="UP000184050">
    <property type="component" value="Unassembled WGS sequence"/>
</dbReference>
<feature type="transmembrane region" description="Helical" evidence="9">
    <location>
        <begin position="323"/>
        <end position="348"/>
    </location>
</feature>
<accession>A0A1M6M161</accession>
<evidence type="ECO:0000256" key="7">
    <source>
        <dbReference type="ARBA" id="ARBA00023136"/>
    </source>
</evidence>
<dbReference type="OrthoDB" id="9803814at2"/>
<evidence type="ECO:0000256" key="6">
    <source>
        <dbReference type="ARBA" id="ARBA00023065"/>
    </source>
</evidence>
<gene>
    <name evidence="10" type="ORF">SAMN05444280_12935</name>
</gene>
<keyword evidence="8" id="KW-0175">Coiled coil</keyword>
<keyword evidence="6" id="KW-0406">Ion transport</keyword>
<feature type="transmembrane region" description="Helical" evidence="9">
    <location>
        <begin position="437"/>
        <end position="460"/>
    </location>
</feature>
<dbReference type="Pfam" id="PF01496">
    <property type="entry name" value="V_ATPase_I"/>
    <property type="match status" value="2"/>
</dbReference>
<keyword evidence="11" id="KW-1185">Reference proteome</keyword>
<evidence type="ECO:0000256" key="3">
    <source>
        <dbReference type="ARBA" id="ARBA00022448"/>
    </source>
</evidence>
<comment type="similarity">
    <text evidence="2">Belongs to the V-ATPase 116 kDa subunit family.</text>
</comment>
<keyword evidence="4 9" id="KW-0812">Transmembrane</keyword>
<evidence type="ECO:0000256" key="9">
    <source>
        <dbReference type="SAM" id="Phobius"/>
    </source>
</evidence>
<feature type="transmembrane region" description="Helical" evidence="9">
    <location>
        <begin position="368"/>
        <end position="389"/>
    </location>
</feature>
<keyword evidence="7 9" id="KW-0472">Membrane</keyword>
<protein>
    <submittedName>
        <fullName evidence="10">V/A-type H+-transporting ATPase subunit I</fullName>
    </submittedName>
</protein>
<dbReference type="GO" id="GO:0046961">
    <property type="term" value="F:proton-transporting ATPase activity, rotational mechanism"/>
    <property type="evidence" value="ECO:0007669"/>
    <property type="project" value="InterPro"/>
</dbReference>
<keyword evidence="3" id="KW-0813">Transport</keyword>
<comment type="subcellular location">
    <subcellularLocation>
        <location evidence="1">Membrane</location>
        <topology evidence="1">Multi-pass membrane protein</topology>
    </subcellularLocation>
</comment>
<evidence type="ECO:0000313" key="11">
    <source>
        <dbReference type="Proteomes" id="UP000184050"/>
    </source>
</evidence>
<dbReference type="GO" id="GO:0016471">
    <property type="term" value="C:vacuolar proton-transporting V-type ATPase complex"/>
    <property type="evidence" value="ECO:0007669"/>
    <property type="project" value="TreeGrafter"/>
</dbReference>
<feature type="transmembrane region" description="Helical" evidence="9">
    <location>
        <begin position="409"/>
        <end position="430"/>
    </location>
</feature>
<evidence type="ECO:0000256" key="2">
    <source>
        <dbReference type="ARBA" id="ARBA00009904"/>
    </source>
</evidence>
<evidence type="ECO:0000313" key="10">
    <source>
        <dbReference type="EMBL" id="SHJ77227.1"/>
    </source>
</evidence>
<keyword evidence="5 9" id="KW-1133">Transmembrane helix</keyword>
<feature type="transmembrane region" description="Helical" evidence="9">
    <location>
        <begin position="550"/>
        <end position="578"/>
    </location>
</feature>
<sequence length="613" mass="70123">MIVPMYKYSFLVFHSGYQDFLKDIRKIGVVHINDKIKEPTPEMQDLFRHLTEVSKAIQKLEMIEPEATEKKPELKTGEAVFNRLKEIEKEGEHNHHQMQQLEKERKQLVPWGDFDWKMIEKLQKQGVEIRFMSCPIRKFEPEWEEDFYIKVIKDWEGYRYFVKLEKTDKENEENGFEEISGADELILPNHSISQLDAEIKKLKTEADELRHELHRIAYFCIPLLEEYYQAIEQQLSEKNALLQTSEEVEGKVKMLEGWVPETKKEELDNYLEENKILYTADQPSDDEEKVPILLKNNRFAKLYEIIGKLYELPNHKELDLVPFFAPFYMMFFGFSLGDAGYGLVIIGLAEYMKRKMPNLRSVMKLAQLLGLATVIFGILTGTFFGIDLINSQIPWLENIKEYMVDTDELFNLAIILGVIQILFGMVLKVINISRVKGFMYSLSTIGWLILIIGLGAVIGLKTVGTLDEQTASVAQYVVLGVAGVFILVLNNPKRNILMNIGAGLWDVYNMATSLLGDILSYIRLFALGVSSAILGMVFNNMAMSMKPDNVIFGPLVMIIILVIGHGITIFMSGLGAFVHPIRLTFVEFYKNAGFTGGGKPYKPFAEPASKISE</sequence>
<name>A0A1M6M161_9BACT</name>
<dbReference type="GO" id="GO:0051117">
    <property type="term" value="F:ATPase binding"/>
    <property type="evidence" value="ECO:0007669"/>
    <property type="project" value="TreeGrafter"/>
</dbReference>
<dbReference type="AlphaFoldDB" id="A0A1M6M161"/>
<evidence type="ECO:0000256" key="5">
    <source>
        <dbReference type="ARBA" id="ARBA00022989"/>
    </source>
</evidence>